<keyword evidence="1" id="KW-0472">Membrane</keyword>
<comment type="caution">
    <text evidence="3">The sequence shown here is derived from an EMBL/GenBank/DDBJ whole genome shotgun (WGS) entry which is preliminary data.</text>
</comment>
<dbReference type="Pfam" id="PF07885">
    <property type="entry name" value="Ion_trans_2"/>
    <property type="match status" value="1"/>
</dbReference>
<keyword evidence="1" id="KW-1133">Transmembrane helix</keyword>
<proteinExistence type="predicted"/>
<dbReference type="EMBL" id="BSTI01000033">
    <property type="protein sequence ID" value="GLY71234.1"/>
    <property type="molecule type" value="Genomic_DNA"/>
</dbReference>
<keyword evidence="1" id="KW-0812">Transmembrane</keyword>
<gene>
    <name evidence="3" type="ORF">Atai01_78530</name>
</gene>
<dbReference type="Gene3D" id="1.10.287.70">
    <property type="match status" value="1"/>
</dbReference>
<feature type="domain" description="Potassium channel" evidence="2">
    <location>
        <begin position="90"/>
        <end position="169"/>
    </location>
</feature>
<name>A0A9W6R8Y9_9PSEU</name>
<accession>A0A9W6R8Y9</accession>
<keyword evidence="4" id="KW-1185">Reference proteome</keyword>
<dbReference type="Proteomes" id="UP001165136">
    <property type="component" value="Unassembled WGS sequence"/>
</dbReference>
<sequence length="177" mass="19573">MAPGPDKLTPPPRGQFFLLAVVRPLATVTVLLVIYYVLPADRRLDTWTLVQLVLELVLVVAVIGWQVRRIMRSPYPAIQGIQALAFVIPLFLVIFAYAYYVLEHELAQSFTKPLTRTDALYFVVAVFATVGFGDIAAVSQAARLLVIIQMVGDLLLLGGVLRVIVTAVQRSRAGRRD</sequence>
<feature type="transmembrane region" description="Helical" evidence="1">
    <location>
        <begin position="120"/>
        <end position="138"/>
    </location>
</feature>
<feature type="transmembrane region" description="Helical" evidence="1">
    <location>
        <begin position="79"/>
        <end position="100"/>
    </location>
</feature>
<reference evidence="3" key="1">
    <citation type="submission" date="2023-03" db="EMBL/GenBank/DDBJ databases">
        <title>Amycolatopsis taiwanensis NBRC 103393.</title>
        <authorList>
            <person name="Ichikawa N."/>
            <person name="Sato H."/>
            <person name="Tonouchi N."/>
        </authorList>
    </citation>
    <scope>NUCLEOTIDE SEQUENCE</scope>
    <source>
        <strain evidence="3">NBRC 103393</strain>
    </source>
</reference>
<evidence type="ECO:0000256" key="1">
    <source>
        <dbReference type="SAM" id="Phobius"/>
    </source>
</evidence>
<evidence type="ECO:0000259" key="2">
    <source>
        <dbReference type="Pfam" id="PF07885"/>
    </source>
</evidence>
<feature type="transmembrane region" description="Helical" evidence="1">
    <location>
        <begin position="49"/>
        <end position="67"/>
    </location>
</feature>
<dbReference type="InterPro" id="IPR013099">
    <property type="entry name" value="K_chnl_dom"/>
</dbReference>
<feature type="transmembrane region" description="Helical" evidence="1">
    <location>
        <begin position="144"/>
        <end position="168"/>
    </location>
</feature>
<dbReference type="AlphaFoldDB" id="A0A9W6R8Y9"/>
<protein>
    <submittedName>
        <fullName evidence="3">Metal transporter</fullName>
    </submittedName>
</protein>
<evidence type="ECO:0000313" key="3">
    <source>
        <dbReference type="EMBL" id="GLY71234.1"/>
    </source>
</evidence>
<feature type="transmembrane region" description="Helical" evidence="1">
    <location>
        <begin position="16"/>
        <end position="37"/>
    </location>
</feature>
<dbReference type="SUPFAM" id="SSF81324">
    <property type="entry name" value="Voltage-gated potassium channels"/>
    <property type="match status" value="1"/>
</dbReference>
<evidence type="ECO:0000313" key="4">
    <source>
        <dbReference type="Proteomes" id="UP001165136"/>
    </source>
</evidence>
<organism evidence="3 4">
    <name type="scientific">Amycolatopsis taiwanensis</name>
    <dbReference type="NCBI Taxonomy" id="342230"/>
    <lineage>
        <taxon>Bacteria</taxon>
        <taxon>Bacillati</taxon>
        <taxon>Actinomycetota</taxon>
        <taxon>Actinomycetes</taxon>
        <taxon>Pseudonocardiales</taxon>
        <taxon>Pseudonocardiaceae</taxon>
        <taxon>Amycolatopsis</taxon>
    </lineage>
</organism>